<evidence type="ECO:0000256" key="3">
    <source>
        <dbReference type="ARBA" id="ARBA00023134"/>
    </source>
</evidence>
<keyword evidence="3" id="KW-0342">GTP-binding</keyword>
<accession>A0A820Q0S0</accession>
<name>A0A820Q0S0_9BILA</name>
<dbReference type="FunFam" id="3.40.50.300:FF:000366">
    <property type="entry name" value="GTPase, IMAP family member 2"/>
    <property type="match status" value="1"/>
</dbReference>
<organism evidence="6 7">
    <name type="scientific">Rotaria magnacalcarata</name>
    <dbReference type="NCBI Taxonomy" id="392030"/>
    <lineage>
        <taxon>Eukaryota</taxon>
        <taxon>Metazoa</taxon>
        <taxon>Spiralia</taxon>
        <taxon>Gnathifera</taxon>
        <taxon>Rotifera</taxon>
        <taxon>Eurotatoria</taxon>
        <taxon>Bdelloidea</taxon>
        <taxon>Philodinida</taxon>
        <taxon>Philodinidae</taxon>
        <taxon>Rotaria</taxon>
    </lineage>
</organism>
<gene>
    <name evidence="6" type="ORF">OVN521_LOCUS35502</name>
    <name evidence="5" type="ORF">WKI299_LOCUS15559</name>
</gene>
<proteinExistence type="inferred from homology"/>
<evidence type="ECO:0000313" key="5">
    <source>
        <dbReference type="EMBL" id="CAF2078075.1"/>
    </source>
</evidence>
<evidence type="ECO:0000313" key="7">
    <source>
        <dbReference type="Proteomes" id="UP000663866"/>
    </source>
</evidence>
<dbReference type="AlphaFoldDB" id="A0A820Q0S0"/>
<dbReference type="InterPro" id="IPR027417">
    <property type="entry name" value="P-loop_NTPase"/>
</dbReference>
<dbReference type="EMBL" id="CAJNRF010006060">
    <property type="protein sequence ID" value="CAF2078075.1"/>
    <property type="molecule type" value="Genomic_DNA"/>
</dbReference>
<dbReference type="PANTHER" id="PTHR10903:SF184">
    <property type="entry name" value="GTP-BINDING PROTEIN A"/>
    <property type="match status" value="1"/>
</dbReference>
<dbReference type="Proteomes" id="UP000663866">
    <property type="component" value="Unassembled WGS sequence"/>
</dbReference>
<dbReference type="Pfam" id="PF04548">
    <property type="entry name" value="AIG1"/>
    <property type="match status" value="1"/>
</dbReference>
<dbReference type="SUPFAM" id="SSF52540">
    <property type="entry name" value="P-loop containing nucleoside triphosphate hydrolases"/>
    <property type="match status" value="1"/>
</dbReference>
<comment type="caution">
    <text evidence="6">The sequence shown here is derived from an EMBL/GenBank/DDBJ whole genome shotgun (WGS) entry which is preliminary data.</text>
</comment>
<evidence type="ECO:0000313" key="6">
    <source>
        <dbReference type="EMBL" id="CAF4411573.1"/>
    </source>
</evidence>
<feature type="domain" description="AIG1-type G" evidence="4">
    <location>
        <begin position="18"/>
        <end position="228"/>
    </location>
</feature>
<keyword evidence="7" id="KW-1185">Reference proteome</keyword>
<comment type="similarity">
    <text evidence="1">Belongs to the TRAFAC class TrmE-Era-EngA-EngB-Septin-like GTPase superfamily. AIG1/Toc34/Toc159-like paraseptin GTPase family. IAN subfamily.</text>
</comment>
<reference evidence="6" key="1">
    <citation type="submission" date="2021-02" db="EMBL/GenBank/DDBJ databases">
        <authorList>
            <person name="Nowell W R."/>
        </authorList>
    </citation>
    <scope>NUCLEOTIDE SEQUENCE</scope>
</reference>
<dbReference type="InterPro" id="IPR045058">
    <property type="entry name" value="GIMA/IAN/Toc"/>
</dbReference>
<dbReference type="Proteomes" id="UP000663856">
    <property type="component" value="Unassembled WGS sequence"/>
</dbReference>
<dbReference type="GO" id="GO:0005525">
    <property type="term" value="F:GTP binding"/>
    <property type="evidence" value="ECO:0007669"/>
    <property type="project" value="UniProtKB-KW"/>
</dbReference>
<keyword evidence="2" id="KW-0547">Nucleotide-binding</keyword>
<evidence type="ECO:0000256" key="2">
    <source>
        <dbReference type="ARBA" id="ARBA00022741"/>
    </source>
</evidence>
<evidence type="ECO:0000259" key="4">
    <source>
        <dbReference type="PROSITE" id="PS51720"/>
    </source>
</evidence>
<sequence>NFQMAGTNQTNVWATGALNEVRMILLGKTGAGKSAFGNTILGQERFNHEDSADSITIECASNIREFDGKRLFVVDTPGFLDTNQPEEILHEEIAKSYQMTATPGPHVFLLVFDIKQRYTPEQYASVELLDKIFGPKAVDNTIVVFTHVDELKPKGKTIEQYLEKLKDGLSHPLNKLLDKFHRRYLAVNNYGSQSEKDATVRILLDMVNKMMVENKGQVYTNSQFKAVASIIKTEMDSGTYQPYKSDGSFALLPQTKAIVIDGYLRRMSSRKTN</sequence>
<feature type="non-terminal residue" evidence="6">
    <location>
        <position position="1"/>
    </location>
</feature>
<evidence type="ECO:0000256" key="1">
    <source>
        <dbReference type="ARBA" id="ARBA00008535"/>
    </source>
</evidence>
<dbReference type="PANTHER" id="PTHR10903">
    <property type="entry name" value="GTPASE, IMAP FAMILY MEMBER-RELATED"/>
    <property type="match status" value="1"/>
</dbReference>
<dbReference type="EMBL" id="CAJOBG010041679">
    <property type="protein sequence ID" value="CAF4411573.1"/>
    <property type="molecule type" value="Genomic_DNA"/>
</dbReference>
<protein>
    <recommendedName>
        <fullName evidence="4">AIG1-type G domain-containing protein</fullName>
    </recommendedName>
</protein>
<dbReference type="InterPro" id="IPR006703">
    <property type="entry name" value="G_AIG1"/>
</dbReference>
<dbReference type="PROSITE" id="PS51720">
    <property type="entry name" value="G_AIG1"/>
    <property type="match status" value="1"/>
</dbReference>
<dbReference type="Gene3D" id="3.40.50.300">
    <property type="entry name" value="P-loop containing nucleotide triphosphate hydrolases"/>
    <property type="match status" value="1"/>
</dbReference>